<evidence type="ECO:0000256" key="1">
    <source>
        <dbReference type="SAM" id="Phobius"/>
    </source>
</evidence>
<protein>
    <submittedName>
        <fullName evidence="2">Uncharacterized protein</fullName>
    </submittedName>
</protein>
<keyword evidence="1" id="KW-0472">Membrane</keyword>
<accession>A0A1H3TWM3</accession>
<keyword evidence="1" id="KW-1133">Transmembrane helix</keyword>
<dbReference type="EMBL" id="FNPZ01000008">
    <property type="protein sequence ID" value="SDZ54620.1"/>
    <property type="molecule type" value="Genomic_DNA"/>
</dbReference>
<dbReference type="RefSeq" id="WP_092558176.1">
    <property type="nucleotide sequence ID" value="NZ_FNPZ01000008.1"/>
</dbReference>
<keyword evidence="1" id="KW-0812">Transmembrane</keyword>
<gene>
    <name evidence="2" type="ORF">SAMN05216554_4557</name>
</gene>
<keyword evidence="3" id="KW-1185">Reference proteome</keyword>
<evidence type="ECO:0000313" key="2">
    <source>
        <dbReference type="EMBL" id="SDZ54620.1"/>
    </source>
</evidence>
<sequence>MSLAGPTGASLPAPQSEQPLVRFGDFYLTEHWVVTPQGSVPLAHCQIFVTNNTRVDRVIPTWAIVVAIVGLFVITLFSLLFLLAKEDRVSGFAQITITNGSFTHQTGEPAQFNPAAQFSELESRATYARALIARA</sequence>
<dbReference type="AlphaFoldDB" id="A0A1H3TWM3"/>
<reference evidence="2 3" key="1">
    <citation type="submission" date="2016-10" db="EMBL/GenBank/DDBJ databases">
        <authorList>
            <person name="de Groot N.N."/>
        </authorList>
    </citation>
    <scope>NUCLEOTIDE SEQUENCE [LARGE SCALE GENOMIC DNA]</scope>
    <source>
        <strain evidence="2 3">CGMCC 4.3491</strain>
    </source>
</reference>
<name>A0A1H3TWM3_9MICO</name>
<evidence type="ECO:0000313" key="3">
    <source>
        <dbReference type="Proteomes" id="UP000198891"/>
    </source>
</evidence>
<dbReference type="Proteomes" id="UP000198891">
    <property type="component" value="Unassembled WGS sequence"/>
</dbReference>
<dbReference type="OrthoDB" id="5111891at2"/>
<proteinExistence type="predicted"/>
<feature type="transmembrane region" description="Helical" evidence="1">
    <location>
        <begin position="62"/>
        <end position="84"/>
    </location>
</feature>
<organism evidence="2 3">
    <name type="scientific">Herbiconiux ginsengi</name>
    <dbReference type="NCBI Taxonomy" id="381665"/>
    <lineage>
        <taxon>Bacteria</taxon>
        <taxon>Bacillati</taxon>
        <taxon>Actinomycetota</taxon>
        <taxon>Actinomycetes</taxon>
        <taxon>Micrococcales</taxon>
        <taxon>Microbacteriaceae</taxon>
        <taxon>Herbiconiux</taxon>
    </lineage>
</organism>